<keyword evidence="4 6" id="KW-1133">Transmembrane helix</keyword>
<keyword evidence="8" id="KW-1185">Reference proteome</keyword>
<dbReference type="Pfam" id="PF03631">
    <property type="entry name" value="Virul_fac_BrkB"/>
    <property type="match status" value="1"/>
</dbReference>
<name>A0A4R4WFM5_9ACTN</name>
<evidence type="ECO:0000256" key="2">
    <source>
        <dbReference type="ARBA" id="ARBA00022475"/>
    </source>
</evidence>
<sequence length="357" mass="38048">MKIKAVWVRFSRTQLWRAWKRYGDRRGNRLAGATTFFGFLSLFPLIVLAAAITGPLLGEQAIETLKESLRQNLPGIGDKIDIDALIGHAGTIGVVSGVSLLFTGLGWIDSLRASIRSMHELDDQPGNAVKLKLVDLGALIGLGVIGVVATGASSILTGLSKRIIDAADLDGTWLASWGLDLTSIVLGITAGAMLFLYLQTAMPRIVLPRKVALVAALAGGILFYLAQKLGNAYVKYVIGSNAAYGALALPLALLVWIYLMTRAIMLIAAWTREASLDAWEREHSDERRLEIAEEPLPPGQSAEEPLLPGPPGKRYKVVPVAQKKADTVAVAAGAVLGATVTTLAVGVVRAARSVRRS</sequence>
<evidence type="ECO:0000256" key="6">
    <source>
        <dbReference type="SAM" id="Phobius"/>
    </source>
</evidence>
<dbReference type="RefSeq" id="WP_132325793.1">
    <property type="nucleotide sequence ID" value="NZ_SMKR01000161.1"/>
</dbReference>
<reference evidence="7 8" key="1">
    <citation type="submission" date="2019-02" db="EMBL/GenBank/DDBJ databases">
        <title>Draft genome sequences of novel Actinobacteria.</title>
        <authorList>
            <person name="Sahin N."/>
            <person name="Ay H."/>
            <person name="Saygin H."/>
        </authorList>
    </citation>
    <scope>NUCLEOTIDE SEQUENCE [LARGE SCALE GENOMIC DNA]</scope>
    <source>
        <strain evidence="7 8">16K104</strain>
    </source>
</reference>
<dbReference type="PANTHER" id="PTHR30213:SF1">
    <property type="entry name" value="INNER MEMBRANE PROTEIN YHJD"/>
    <property type="match status" value="1"/>
</dbReference>
<dbReference type="AlphaFoldDB" id="A0A4R4WFM5"/>
<feature type="transmembrane region" description="Helical" evidence="6">
    <location>
        <begin position="210"/>
        <end position="227"/>
    </location>
</feature>
<feature type="transmembrane region" description="Helical" evidence="6">
    <location>
        <begin position="30"/>
        <end position="52"/>
    </location>
</feature>
<organism evidence="7 8">
    <name type="scientific">Kribbella turkmenica</name>
    <dbReference type="NCBI Taxonomy" id="2530375"/>
    <lineage>
        <taxon>Bacteria</taxon>
        <taxon>Bacillati</taxon>
        <taxon>Actinomycetota</taxon>
        <taxon>Actinomycetes</taxon>
        <taxon>Propionibacteriales</taxon>
        <taxon>Kribbellaceae</taxon>
        <taxon>Kribbella</taxon>
    </lineage>
</organism>
<evidence type="ECO:0000256" key="5">
    <source>
        <dbReference type="ARBA" id="ARBA00023136"/>
    </source>
</evidence>
<dbReference type="Proteomes" id="UP000295172">
    <property type="component" value="Unassembled WGS sequence"/>
</dbReference>
<feature type="transmembrane region" description="Helical" evidence="6">
    <location>
        <begin position="136"/>
        <end position="157"/>
    </location>
</feature>
<keyword evidence="5 6" id="KW-0472">Membrane</keyword>
<feature type="transmembrane region" description="Helical" evidence="6">
    <location>
        <begin position="177"/>
        <end position="198"/>
    </location>
</feature>
<dbReference type="EMBL" id="SMKR01000161">
    <property type="protein sequence ID" value="TDD17101.1"/>
    <property type="molecule type" value="Genomic_DNA"/>
</dbReference>
<accession>A0A4R4WFM5</accession>
<keyword evidence="2" id="KW-1003">Cell membrane</keyword>
<comment type="caution">
    <text evidence="7">The sequence shown here is derived from an EMBL/GenBank/DDBJ whole genome shotgun (WGS) entry which is preliminary data.</text>
</comment>
<dbReference type="OrthoDB" id="4127374at2"/>
<evidence type="ECO:0000313" key="7">
    <source>
        <dbReference type="EMBL" id="TDD17101.1"/>
    </source>
</evidence>
<evidence type="ECO:0000256" key="1">
    <source>
        <dbReference type="ARBA" id="ARBA00004651"/>
    </source>
</evidence>
<protein>
    <submittedName>
        <fullName evidence="7">YihY/virulence factor BrkB family protein</fullName>
    </submittedName>
</protein>
<keyword evidence="3 6" id="KW-0812">Transmembrane</keyword>
<evidence type="ECO:0000256" key="4">
    <source>
        <dbReference type="ARBA" id="ARBA00022989"/>
    </source>
</evidence>
<proteinExistence type="predicted"/>
<dbReference type="InterPro" id="IPR017039">
    <property type="entry name" value="Virul_fac_BrkB"/>
</dbReference>
<evidence type="ECO:0000256" key="3">
    <source>
        <dbReference type="ARBA" id="ARBA00022692"/>
    </source>
</evidence>
<dbReference type="GO" id="GO:0005886">
    <property type="term" value="C:plasma membrane"/>
    <property type="evidence" value="ECO:0007669"/>
    <property type="project" value="UniProtKB-SubCell"/>
</dbReference>
<feature type="transmembrane region" description="Helical" evidence="6">
    <location>
        <begin position="85"/>
        <end position="108"/>
    </location>
</feature>
<dbReference type="PANTHER" id="PTHR30213">
    <property type="entry name" value="INNER MEMBRANE PROTEIN YHJD"/>
    <property type="match status" value="1"/>
</dbReference>
<feature type="transmembrane region" description="Helical" evidence="6">
    <location>
        <begin position="233"/>
        <end position="259"/>
    </location>
</feature>
<gene>
    <name evidence="7" type="ORF">E1218_28605</name>
</gene>
<evidence type="ECO:0000313" key="8">
    <source>
        <dbReference type="Proteomes" id="UP000295172"/>
    </source>
</evidence>
<comment type="subcellular location">
    <subcellularLocation>
        <location evidence="1">Cell membrane</location>
        <topology evidence="1">Multi-pass membrane protein</topology>
    </subcellularLocation>
</comment>